<accession>A0A6J7XR19</accession>
<dbReference type="GO" id="GO:0009228">
    <property type="term" value="P:thiamine biosynthetic process"/>
    <property type="evidence" value="ECO:0007669"/>
    <property type="project" value="InterPro"/>
</dbReference>
<dbReference type="AlphaFoldDB" id="A0A6J7XR19"/>
<gene>
    <name evidence="2" type="ORF">UFOPK3554_00120</name>
</gene>
<dbReference type="PIRSF" id="PIRSF005303">
    <property type="entry name" value="Thiam_monoph_kin"/>
    <property type="match status" value="1"/>
</dbReference>
<dbReference type="InterPro" id="IPR016188">
    <property type="entry name" value="PurM-like_N"/>
</dbReference>
<dbReference type="InterPro" id="IPR036676">
    <property type="entry name" value="PurM-like_C_sf"/>
</dbReference>
<dbReference type="Gene3D" id="3.30.1330.10">
    <property type="entry name" value="PurM-like, N-terminal domain"/>
    <property type="match status" value="1"/>
</dbReference>
<name>A0A6J7XR19_9ZZZZ</name>
<reference evidence="2" key="1">
    <citation type="submission" date="2020-05" db="EMBL/GenBank/DDBJ databases">
        <authorList>
            <person name="Chiriac C."/>
            <person name="Salcher M."/>
            <person name="Ghai R."/>
            <person name="Kavagutti S V."/>
        </authorList>
    </citation>
    <scope>NUCLEOTIDE SEQUENCE</scope>
</reference>
<dbReference type="PANTHER" id="PTHR30270:SF0">
    <property type="entry name" value="THIAMINE-MONOPHOSPHATE KINASE"/>
    <property type="match status" value="1"/>
</dbReference>
<proteinExistence type="inferred from homology"/>
<dbReference type="InterPro" id="IPR006283">
    <property type="entry name" value="ThiL-like"/>
</dbReference>
<protein>
    <submittedName>
        <fullName evidence="2">Unannotated protein</fullName>
    </submittedName>
</protein>
<dbReference type="CDD" id="cd02194">
    <property type="entry name" value="ThiL"/>
    <property type="match status" value="1"/>
</dbReference>
<feature type="domain" description="PurM-like N-terminal" evidence="1">
    <location>
        <begin position="28"/>
        <end position="139"/>
    </location>
</feature>
<dbReference type="GO" id="GO:0009030">
    <property type="term" value="F:thiamine-phosphate kinase activity"/>
    <property type="evidence" value="ECO:0007669"/>
    <property type="project" value="InterPro"/>
</dbReference>
<dbReference type="EMBL" id="CAFBSG010000002">
    <property type="protein sequence ID" value="CAB5239181.1"/>
    <property type="molecule type" value="Genomic_DNA"/>
</dbReference>
<dbReference type="SUPFAM" id="SSF56042">
    <property type="entry name" value="PurM C-terminal domain-like"/>
    <property type="match status" value="1"/>
</dbReference>
<dbReference type="PANTHER" id="PTHR30270">
    <property type="entry name" value="THIAMINE-MONOPHOSPHATE KINASE"/>
    <property type="match status" value="1"/>
</dbReference>
<dbReference type="HAMAP" id="MF_02128">
    <property type="entry name" value="TMP_kinase"/>
    <property type="match status" value="1"/>
</dbReference>
<dbReference type="Gene3D" id="3.90.650.10">
    <property type="entry name" value="PurM-like C-terminal domain"/>
    <property type="match status" value="1"/>
</dbReference>
<evidence type="ECO:0000259" key="1">
    <source>
        <dbReference type="Pfam" id="PF00586"/>
    </source>
</evidence>
<dbReference type="InterPro" id="IPR036921">
    <property type="entry name" value="PurM-like_N_sf"/>
</dbReference>
<evidence type="ECO:0000313" key="2">
    <source>
        <dbReference type="EMBL" id="CAB5239181.1"/>
    </source>
</evidence>
<dbReference type="NCBIfam" id="TIGR01379">
    <property type="entry name" value="thiL"/>
    <property type="match status" value="1"/>
</dbReference>
<dbReference type="Pfam" id="PF00586">
    <property type="entry name" value="AIRS"/>
    <property type="match status" value="1"/>
</dbReference>
<organism evidence="2">
    <name type="scientific">freshwater metagenome</name>
    <dbReference type="NCBI Taxonomy" id="449393"/>
    <lineage>
        <taxon>unclassified sequences</taxon>
        <taxon>metagenomes</taxon>
        <taxon>ecological metagenomes</taxon>
    </lineage>
</organism>
<sequence>MNFNEAEVIRALSSVFATPDVRVLVGIGDDAAVVAPLGNVVVTTDMAVQDVHFRLDWSSAYDIGRKITVANLADIYAMGADPTHLILALSLTGDESMEWILELARGITHEADRVGASVVGGDLARSSNITIAMTALGSVLTPIRRSGASAFEKIYLSSLPGWSAAGLSILQRGANVSTLPPTAKIALEKFRSPLLDVERAHNFRSATSMCDISDSLMTQGEQMAHASQCAFRLDRTLFENHQDFEPLIELASEMSLDVWDWILGGGEDHVFMATGKNLEGLHVGEIEEGIGLHILGMKKAPDTWRHFT</sequence>
<dbReference type="SUPFAM" id="SSF55326">
    <property type="entry name" value="PurM N-terminal domain-like"/>
    <property type="match status" value="1"/>
</dbReference>